<proteinExistence type="predicted"/>
<sequence length="222" mass="24937">MEWLEASTENCPVQLTLDLVGEKWTLLILRDASNGIRRFDEFRRHIGLSEAVLSDRLRKLTAAGILKTVQYQEPGSRSRNEYRLTRKGWDLWPVLVALKQWGEAYTGDNEEGPVLDLRHDTCEAPVRVMVQCERGHTSLSPPTSAPGPARQPGSGPDAPAPRQARHRQPTRLGRTRLRSRPRPHLIHTDHALRPRDAVRHGRLAAALAPTPATPFVTDPARE</sequence>
<evidence type="ECO:0000256" key="2">
    <source>
        <dbReference type="ARBA" id="ARBA00023125"/>
    </source>
</evidence>
<feature type="region of interest" description="Disordered" evidence="4">
    <location>
        <begin position="136"/>
        <end position="200"/>
    </location>
</feature>
<dbReference type="PANTHER" id="PTHR33204">
    <property type="entry name" value="TRANSCRIPTIONAL REGULATOR, MARR FAMILY"/>
    <property type="match status" value="1"/>
</dbReference>
<reference evidence="6 7" key="1">
    <citation type="journal article" date="2020" name="Int. J. Syst. Evol. Microbiol.">
        <title>Reclassification of Streptomyces castelarensis and Streptomyces sporoclivatus as later heterotypic synonyms of Streptomyces antimycoticus.</title>
        <authorList>
            <person name="Komaki H."/>
            <person name="Tamura T."/>
        </authorList>
    </citation>
    <scope>NUCLEOTIDE SEQUENCE [LARGE SCALE GENOMIC DNA]</scope>
    <source>
        <strain evidence="6 7">NBRC 100767</strain>
    </source>
</reference>
<keyword evidence="1" id="KW-0805">Transcription regulation</keyword>
<evidence type="ECO:0000256" key="1">
    <source>
        <dbReference type="ARBA" id="ARBA00023015"/>
    </source>
</evidence>
<dbReference type="InterPro" id="IPR002577">
    <property type="entry name" value="HTH_HxlR"/>
</dbReference>
<organism evidence="6 7">
    <name type="scientific">Streptomyces antimycoticus</name>
    <dbReference type="NCBI Taxonomy" id="68175"/>
    <lineage>
        <taxon>Bacteria</taxon>
        <taxon>Bacillati</taxon>
        <taxon>Actinomycetota</taxon>
        <taxon>Actinomycetes</taxon>
        <taxon>Kitasatosporales</taxon>
        <taxon>Streptomycetaceae</taxon>
        <taxon>Streptomyces</taxon>
        <taxon>Streptomyces violaceusniger group</taxon>
    </lineage>
</organism>
<dbReference type="SUPFAM" id="SSF46785">
    <property type="entry name" value="Winged helix' DNA-binding domain"/>
    <property type="match status" value="1"/>
</dbReference>
<keyword evidence="3" id="KW-0804">Transcription</keyword>
<dbReference type="PANTHER" id="PTHR33204:SF18">
    <property type="entry name" value="TRANSCRIPTIONAL REGULATORY PROTEIN"/>
    <property type="match status" value="1"/>
</dbReference>
<gene>
    <name evidence="6" type="ORF">SSPO_007310</name>
</gene>
<dbReference type="Pfam" id="PF01638">
    <property type="entry name" value="HxlR"/>
    <property type="match status" value="1"/>
</dbReference>
<protein>
    <recommendedName>
        <fullName evidence="5">HTH hxlR-type domain-containing protein</fullName>
    </recommendedName>
</protein>
<name>A0A499UB45_9ACTN</name>
<feature type="compositionally biased region" description="Basic and acidic residues" evidence="4">
    <location>
        <begin position="186"/>
        <end position="199"/>
    </location>
</feature>
<feature type="compositionally biased region" description="Basic residues" evidence="4">
    <location>
        <begin position="163"/>
        <end position="185"/>
    </location>
</feature>
<dbReference type="EMBL" id="AP019620">
    <property type="protein sequence ID" value="BBJ38013.1"/>
    <property type="molecule type" value="Genomic_DNA"/>
</dbReference>
<dbReference type="PROSITE" id="PS51118">
    <property type="entry name" value="HTH_HXLR"/>
    <property type="match status" value="1"/>
</dbReference>
<dbReference type="Gene3D" id="1.10.10.10">
    <property type="entry name" value="Winged helix-like DNA-binding domain superfamily/Winged helix DNA-binding domain"/>
    <property type="match status" value="1"/>
</dbReference>
<evidence type="ECO:0000313" key="7">
    <source>
        <dbReference type="Proteomes" id="UP000463951"/>
    </source>
</evidence>
<evidence type="ECO:0000259" key="5">
    <source>
        <dbReference type="PROSITE" id="PS51118"/>
    </source>
</evidence>
<evidence type="ECO:0000256" key="3">
    <source>
        <dbReference type="ARBA" id="ARBA00023163"/>
    </source>
</evidence>
<evidence type="ECO:0000256" key="4">
    <source>
        <dbReference type="SAM" id="MobiDB-lite"/>
    </source>
</evidence>
<feature type="domain" description="HTH hxlR-type" evidence="5">
    <location>
        <begin position="11"/>
        <end position="110"/>
    </location>
</feature>
<keyword evidence="2" id="KW-0238">DNA-binding</keyword>
<accession>A0A499UB45</accession>
<dbReference type="GO" id="GO:0003677">
    <property type="term" value="F:DNA binding"/>
    <property type="evidence" value="ECO:0007669"/>
    <property type="project" value="UniProtKB-KW"/>
</dbReference>
<dbReference type="AlphaFoldDB" id="A0A499UB45"/>
<dbReference type="Proteomes" id="UP000463951">
    <property type="component" value="Chromosome"/>
</dbReference>
<dbReference type="InterPro" id="IPR036388">
    <property type="entry name" value="WH-like_DNA-bd_sf"/>
</dbReference>
<dbReference type="InterPro" id="IPR036390">
    <property type="entry name" value="WH_DNA-bd_sf"/>
</dbReference>
<evidence type="ECO:0000313" key="6">
    <source>
        <dbReference type="EMBL" id="BBJ38013.1"/>
    </source>
</evidence>